<dbReference type="AlphaFoldDB" id="A0A0L0F3P3"/>
<dbReference type="RefSeq" id="XP_014144695.1">
    <property type="nucleotide sequence ID" value="XM_014289220.1"/>
</dbReference>
<organism evidence="1 2">
    <name type="scientific">Sphaeroforma arctica JP610</name>
    <dbReference type="NCBI Taxonomy" id="667725"/>
    <lineage>
        <taxon>Eukaryota</taxon>
        <taxon>Ichthyosporea</taxon>
        <taxon>Ichthyophonida</taxon>
        <taxon>Sphaeroforma</taxon>
    </lineage>
</organism>
<reference evidence="1 2" key="1">
    <citation type="submission" date="2011-02" db="EMBL/GenBank/DDBJ databases">
        <title>The Genome Sequence of Sphaeroforma arctica JP610.</title>
        <authorList>
            <consortium name="The Broad Institute Genome Sequencing Platform"/>
            <person name="Russ C."/>
            <person name="Cuomo C."/>
            <person name="Young S.K."/>
            <person name="Zeng Q."/>
            <person name="Gargeya S."/>
            <person name="Alvarado L."/>
            <person name="Berlin A."/>
            <person name="Chapman S.B."/>
            <person name="Chen Z."/>
            <person name="Freedman E."/>
            <person name="Gellesch M."/>
            <person name="Goldberg J."/>
            <person name="Griggs A."/>
            <person name="Gujja S."/>
            <person name="Heilman E."/>
            <person name="Heiman D."/>
            <person name="Howarth C."/>
            <person name="Mehta T."/>
            <person name="Neiman D."/>
            <person name="Pearson M."/>
            <person name="Roberts A."/>
            <person name="Saif S."/>
            <person name="Shea T."/>
            <person name="Shenoy N."/>
            <person name="Sisk P."/>
            <person name="Stolte C."/>
            <person name="Sykes S."/>
            <person name="White J."/>
            <person name="Yandava C."/>
            <person name="Burger G."/>
            <person name="Gray M.W."/>
            <person name="Holland P.W.H."/>
            <person name="King N."/>
            <person name="Lang F.B.F."/>
            <person name="Roger A.J."/>
            <person name="Ruiz-Trillo I."/>
            <person name="Haas B."/>
            <person name="Nusbaum C."/>
            <person name="Birren B."/>
        </authorList>
    </citation>
    <scope>NUCLEOTIDE SEQUENCE [LARGE SCALE GENOMIC DNA]</scope>
    <source>
        <strain evidence="1 2">JP610</strain>
    </source>
</reference>
<keyword evidence="2" id="KW-1185">Reference proteome</keyword>
<feature type="non-terminal residue" evidence="1">
    <location>
        <position position="1"/>
    </location>
</feature>
<name>A0A0L0F3P3_9EUKA</name>
<protein>
    <submittedName>
        <fullName evidence="1">Uncharacterized protein</fullName>
    </submittedName>
</protein>
<proteinExistence type="predicted"/>
<gene>
    <name evidence="1" type="ORF">SARC_16680</name>
</gene>
<evidence type="ECO:0000313" key="1">
    <source>
        <dbReference type="EMBL" id="KNC70793.1"/>
    </source>
</evidence>
<sequence length="52" mass="5938">CTIMIQRLVTIISVRCRFPLRCCAMESYTMSGLTCTPNLERGTRTCVTRGMY</sequence>
<accession>A0A0L0F3P3</accession>
<feature type="non-terminal residue" evidence="1">
    <location>
        <position position="52"/>
    </location>
</feature>
<dbReference type="EMBL" id="KQ250230">
    <property type="protein sequence ID" value="KNC70793.1"/>
    <property type="molecule type" value="Genomic_DNA"/>
</dbReference>
<dbReference type="GeneID" id="25917184"/>
<dbReference type="Proteomes" id="UP000054560">
    <property type="component" value="Unassembled WGS sequence"/>
</dbReference>
<evidence type="ECO:0000313" key="2">
    <source>
        <dbReference type="Proteomes" id="UP000054560"/>
    </source>
</evidence>